<name>A0A915CWP9_9BILA</name>
<dbReference type="Proteomes" id="UP000887574">
    <property type="component" value="Unplaced"/>
</dbReference>
<dbReference type="AlphaFoldDB" id="A0A915CWP9"/>
<keyword evidence="2" id="KW-1185">Reference proteome</keyword>
<sequence>MLMDAQEIEFAEDEDQSEDNSHNDGNSMDTRTQHLRAKICIIMAAAYQIENEFSESDMSDQDYEEEEAPNSECEYEKEDDHLLPTDCISPVPKECIKRTGRALSLKTLLTLKAQTSTVVQLPCSTLKRTPFFLGVSWNCKPLNIGVQIWRTR</sequence>
<reference evidence="3" key="1">
    <citation type="submission" date="2022-11" db="UniProtKB">
        <authorList>
            <consortium name="WormBaseParasite"/>
        </authorList>
    </citation>
    <scope>IDENTIFICATION</scope>
</reference>
<proteinExistence type="predicted"/>
<evidence type="ECO:0000256" key="1">
    <source>
        <dbReference type="SAM" id="MobiDB-lite"/>
    </source>
</evidence>
<feature type="region of interest" description="Disordered" evidence="1">
    <location>
        <begin position="53"/>
        <end position="77"/>
    </location>
</feature>
<dbReference type="WBParaSite" id="jg13462">
    <property type="protein sequence ID" value="jg13462"/>
    <property type="gene ID" value="jg13462"/>
</dbReference>
<feature type="region of interest" description="Disordered" evidence="1">
    <location>
        <begin position="10"/>
        <end position="29"/>
    </location>
</feature>
<accession>A0A915CWP9</accession>
<evidence type="ECO:0000313" key="2">
    <source>
        <dbReference type="Proteomes" id="UP000887574"/>
    </source>
</evidence>
<organism evidence="2 3">
    <name type="scientific">Ditylenchus dipsaci</name>
    <dbReference type="NCBI Taxonomy" id="166011"/>
    <lineage>
        <taxon>Eukaryota</taxon>
        <taxon>Metazoa</taxon>
        <taxon>Ecdysozoa</taxon>
        <taxon>Nematoda</taxon>
        <taxon>Chromadorea</taxon>
        <taxon>Rhabditida</taxon>
        <taxon>Tylenchina</taxon>
        <taxon>Tylenchomorpha</taxon>
        <taxon>Sphaerularioidea</taxon>
        <taxon>Anguinidae</taxon>
        <taxon>Anguininae</taxon>
        <taxon>Ditylenchus</taxon>
    </lineage>
</organism>
<evidence type="ECO:0000313" key="3">
    <source>
        <dbReference type="WBParaSite" id="jg13462"/>
    </source>
</evidence>
<protein>
    <submittedName>
        <fullName evidence="3">Uncharacterized protein</fullName>
    </submittedName>
</protein>